<dbReference type="RefSeq" id="WP_185059530.1">
    <property type="nucleotide sequence ID" value="NZ_BAABJP010000015.1"/>
</dbReference>
<dbReference type="PROSITE" id="PS50977">
    <property type="entry name" value="HTH_TETR_2"/>
    <property type="match status" value="1"/>
</dbReference>
<name>A0ABP9Q5N0_9PSEU</name>
<evidence type="ECO:0000256" key="2">
    <source>
        <dbReference type="ARBA" id="ARBA00023125"/>
    </source>
</evidence>
<dbReference type="Gene3D" id="1.10.357.10">
    <property type="entry name" value="Tetracycline Repressor, domain 2"/>
    <property type="match status" value="1"/>
</dbReference>
<proteinExistence type="predicted"/>
<keyword evidence="3" id="KW-0804">Transcription</keyword>
<dbReference type="Pfam" id="PF00440">
    <property type="entry name" value="TetR_N"/>
    <property type="match status" value="1"/>
</dbReference>
<keyword evidence="1" id="KW-0805">Transcription regulation</keyword>
<dbReference type="SUPFAM" id="SSF46689">
    <property type="entry name" value="Homeodomain-like"/>
    <property type="match status" value="1"/>
</dbReference>
<dbReference type="EMBL" id="BAABJP010000015">
    <property type="protein sequence ID" value="GAA5156833.1"/>
    <property type="molecule type" value="Genomic_DNA"/>
</dbReference>
<dbReference type="InterPro" id="IPR009057">
    <property type="entry name" value="Homeodomain-like_sf"/>
</dbReference>
<protein>
    <submittedName>
        <fullName evidence="7">TetR/AcrR family transcriptional regulator</fullName>
    </submittedName>
</protein>
<dbReference type="Proteomes" id="UP001428817">
    <property type="component" value="Unassembled WGS sequence"/>
</dbReference>
<sequence>MAAPAQQRRAQRGRSRSERTADSRQLILDATLDCLYELGYARTTTLTIQARAGVSRGRLLHHFPSREGLLVAACSYLSSTYLAELEDRAAEAWRNFSGSDVERLDRAVDMAWSTHRQKFFWGSIELWTAARNDERLRAALHPAERRIGTAIQHLLNTMFGPRFSSHPRFPMVCELMLTSMRGVALTYAFSPHAHSDDPHLPMWREITYLLLDENSHA</sequence>
<evidence type="ECO:0000256" key="4">
    <source>
        <dbReference type="PROSITE-ProRule" id="PRU00335"/>
    </source>
</evidence>
<evidence type="ECO:0000256" key="3">
    <source>
        <dbReference type="ARBA" id="ARBA00023163"/>
    </source>
</evidence>
<dbReference type="InterPro" id="IPR050109">
    <property type="entry name" value="HTH-type_TetR-like_transc_reg"/>
</dbReference>
<keyword evidence="8" id="KW-1185">Reference proteome</keyword>
<evidence type="ECO:0000259" key="6">
    <source>
        <dbReference type="PROSITE" id="PS50977"/>
    </source>
</evidence>
<evidence type="ECO:0000313" key="7">
    <source>
        <dbReference type="EMBL" id="GAA5156833.1"/>
    </source>
</evidence>
<feature type="region of interest" description="Disordered" evidence="5">
    <location>
        <begin position="1"/>
        <end position="21"/>
    </location>
</feature>
<accession>A0ABP9Q5N0</accession>
<organism evidence="7 8">
    <name type="scientific">Pseudonocardia eucalypti</name>
    <dbReference type="NCBI Taxonomy" id="648755"/>
    <lineage>
        <taxon>Bacteria</taxon>
        <taxon>Bacillati</taxon>
        <taxon>Actinomycetota</taxon>
        <taxon>Actinomycetes</taxon>
        <taxon>Pseudonocardiales</taxon>
        <taxon>Pseudonocardiaceae</taxon>
        <taxon>Pseudonocardia</taxon>
    </lineage>
</organism>
<dbReference type="PANTHER" id="PTHR30055:SF234">
    <property type="entry name" value="HTH-TYPE TRANSCRIPTIONAL REGULATOR BETI"/>
    <property type="match status" value="1"/>
</dbReference>
<gene>
    <name evidence="7" type="ORF">GCM10023321_33490</name>
</gene>
<keyword evidence="2 4" id="KW-0238">DNA-binding</keyword>
<feature type="domain" description="HTH tetR-type" evidence="6">
    <location>
        <begin position="21"/>
        <end position="81"/>
    </location>
</feature>
<dbReference type="PRINTS" id="PR00455">
    <property type="entry name" value="HTHTETR"/>
</dbReference>
<evidence type="ECO:0000256" key="1">
    <source>
        <dbReference type="ARBA" id="ARBA00023015"/>
    </source>
</evidence>
<reference evidence="8" key="1">
    <citation type="journal article" date="2019" name="Int. J. Syst. Evol. Microbiol.">
        <title>The Global Catalogue of Microorganisms (GCM) 10K type strain sequencing project: providing services to taxonomists for standard genome sequencing and annotation.</title>
        <authorList>
            <consortium name="The Broad Institute Genomics Platform"/>
            <consortium name="The Broad Institute Genome Sequencing Center for Infectious Disease"/>
            <person name="Wu L."/>
            <person name="Ma J."/>
        </authorList>
    </citation>
    <scope>NUCLEOTIDE SEQUENCE [LARGE SCALE GENOMIC DNA]</scope>
    <source>
        <strain evidence="8">JCM 18303</strain>
    </source>
</reference>
<evidence type="ECO:0000313" key="8">
    <source>
        <dbReference type="Proteomes" id="UP001428817"/>
    </source>
</evidence>
<evidence type="ECO:0000256" key="5">
    <source>
        <dbReference type="SAM" id="MobiDB-lite"/>
    </source>
</evidence>
<dbReference type="InterPro" id="IPR001647">
    <property type="entry name" value="HTH_TetR"/>
</dbReference>
<comment type="caution">
    <text evidence="7">The sequence shown here is derived from an EMBL/GenBank/DDBJ whole genome shotgun (WGS) entry which is preliminary data.</text>
</comment>
<dbReference type="PANTHER" id="PTHR30055">
    <property type="entry name" value="HTH-TYPE TRANSCRIPTIONAL REGULATOR RUTR"/>
    <property type="match status" value="1"/>
</dbReference>
<feature type="DNA-binding region" description="H-T-H motif" evidence="4">
    <location>
        <begin position="44"/>
        <end position="63"/>
    </location>
</feature>